<reference evidence="1 2" key="1">
    <citation type="journal article" date="2016" name="Nat. Commun.">
        <title>Thousands of microbial genomes shed light on interconnected biogeochemical processes in an aquifer system.</title>
        <authorList>
            <person name="Anantharaman K."/>
            <person name="Brown C.T."/>
            <person name="Hug L.A."/>
            <person name="Sharon I."/>
            <person name="Castelle C.J."/>
            <person name="Probst A.J."/>
            <person name="Thomas B.C."/>
            <person name="Singh A."/>
            <person name="Wilkins M.J."/>
            <person name="Karaoz U."/>
            <person name="Brodie E.L."/>
            <person name="Williams K.H."/>
            <person name="Hubbard S.S."/>
            <person name="Banfield J.F."/>
        </authorList>
    </citation>
    <scope>NUCLEOTIDE SEQUENCE [LARGE SCALE GENOMIC DNA]</scope>
</reference>
<protein>
    <recommendedName>
        <fullName evidence="3">Peptidase S11 D-alanyl-D-alanine carboxypeptidase A N-terminal domain-containing protein</fullName>
    </recommendedName>
</protein>
<organism evidence="1 2">
    <name type="scientific">Candidatus Andersenbacteria bacterium RIFCSPHIGHO2_12_FULL_45_11</name>
    <dbReference type="NCBI Taxonomy" id="1797281"/>
    <lineage>
        <taxon>Bacteria</taxon>
        <taxon>Candidatus Anderseniibacteriota</taxon>
    </lineage>
</organism>
<accession>A0A1G1X2C3</accession>
<evidence type="ECO:0000313" key="1">
    <source>
        <dbReference type="EMBL" id="OGY34166.1"/>
    </source>
</evidence>
<dbReference type="Proteomes" id="UP000177528">
    <property type="component" value="Unassembled WGS sequence"/>
</dbReference>
<gene>
    <name evidence="1" type="ORF">A3D99_00405</name>
</gene>
<evidence type="ECO:0000313" key="2">
    <source>
        <dbReference type="Proteomes" id="UP000177528"/>
    </source>
</evidence>
<dbReference type="SUPFAM" id="SSF56601">
    <property type="entry name" value="beta-lactamase/transpeptidase-like"/>
    <property type="match status" value="1"/>
</dbReference>
<proteinExistence type="predicted"/>
<evidence type="ECO:0008006" key="3">
    <source>
        <dbReference type="Google" id="ProtNLM"/>
    </source>
</evidence>
<sequence length="102" mass="11466">MKMLTLAYKDPVLKPYLSQKKGVLTTQEGTVRTYDSTDELIGTYLPILAGKTGYTIQAKENLAILTVGPNGQKIGAVILGSNNRFQDMKTVVEWIWRNYTWP</sequence>
<dbReference type="Gene3D" id="3.40.710.10">
    <property type="entry name" value="DD-peptidase/beta-lactamase superfamily"/>
    <property type="match status" value="1"/>
</dbReference>
<comment type="caution">
    <text evidence="1">The sequence shown here is derived from an EMBL/GenBank/DDBJ whole genome shotgun (WGS) entry which is preliminary data.</text>
</comment>
<name>A0A1G1X2C3_9BACT</name>
<dbReference type="EMBL" id="MHHR01000020">
    <property type="protein sequence ID" value="OGY34166.1"/>
    <property type="molecule type" value="Genomic_DNA"/>
</dbReference>
<dbReference type="InterPro" id="IPR012338">
    <property type="entry name" value="Beta-lactam/transpept-like"/>
</dbReference>
<dbReference type="AlphaFoldDB" id="A0A1G1X2C3"/>